<comment type="caution">
    <text evidence="1">The sequence shown here is derived from an EMBL/GenBank/DDBJ whole genome shotgun (WGS) entry which is preliminary data.</text>
</comment>
<proteinExistence type="predicted"/>
<name>A0A562LN70_9GAMM</name>
<evidence type="ECO:0000313" key="1">
    <source>
        <dbReference type="EMBL" id="TWI09055.1"/>
    </source>
</evidence>
<reference evidence="1 2" key="1">
    <citation type="journal article" date="2015" name="Stand. Genomic Sci.">
        <title>Genomic Encyclopedia of Bacterial and Archaeal Type Strains, Phase III: the genomes of soil and plant-associated and newly described type strains.</title>
        <authorList>
            <person name="Whitman W.B."/>
            <person name="Woyke T."/>
            <person name="Klenk H.P."/>
            <person name="Zhou Y."/>
            <person name="Lilburn T.G."/>
            <person name="Beck B.J."/>
            <person name="De Vos P."/>
            <person name="Vandamme P."/>
            <person name="Eisen J.A."/>
            <person name="Garrity G."/>
            <person name="Hugenholtz P."/>
            <person name="Kyrpides N.C."/>
        </authorList>
    </citation>
    <scope>NUCLEOTIDE SEQUENCE [LARGE SCALE GENOMIC DNA]</scope>
    <source>
        <strain evidence="1 2">CGMCC 1.10136</strain>
    </source>
</reference>
<accession>A0A562LN70</accession>
<sequence length="133" mass="14321">MSAPTRVRSPRPSAGGRTSMPLVAVNGGFATLARVARAVKRRPGGSVLDDLGAFACQVETVLAYARHGHLRLDDEVTTLLLRCGSHLEQWSVFAARRLDAGIRFEREMLSEALSDLLETASVAAMDAYEHSVG</sequence>
<protein>
    <submittedName>
        <fullName evidence="1">Uncharacterized protein</fullName>
    </submittedName>
</protein>
<dbReference type="Proteomes" id="UP000316471">
    <property type="component" value="Unassembled WGS sequence"/>
</dbReference>
<keyword evidence="2" id="KW-1185">Reference proteome</keyword>
<dbReference type="EMBL" id="VLKP01000009">
    <property type="protein sequence ID" value="TWI09055.1"/>
    <property type="molecule type" value="Genomic_DNA"/>
</dbReference>
<gene>
    <name evidence="1" type="ORF">IP93_02212</name>
</gene>
<dbReference type="GO" id="GO:0000160">
    <property type="term" value="P:phosphorelay signal transduction system"/>
    <property type="evidence" value="ECO:0007669"/>
    <property type="project" value="InterPro"/>
</dbReference>
<organism evidence="1 2">
    <name type="scientific">Aerolutibacter ruishenii</name>
    <dbReference type="NCBI Taxonomy" id="686800"/>
    <lineage>
        <taxon>Bacteria</taxon>
        <taxon>Pseudomonadati</taxon>
        <taxon>Pseudomonadota</taxon>
        <taxon>Gammaproteobacteria</taxon>
        <taxon>Lysobacterales</taxon>
        <taxon>Lysobacteraceae</taxon>
        <taxon>Aerolutibacter</taxon>
    </lineage>
</organism>
<dbReference type="InterPro" id="IPR036641">
    <property type="entry name" value="HPT_dom_sf"/>
</dbReference>
<dbReference type="AlphaFoldDB" id="A0A562LN70"/>
<evidence type="ECO:0000313" key="2">
    <source>
        <dbReference type="Proteomes" id="UP000316471"/>
    </source>
</evidence>
<dbReference type="Gene3D" id="1.20.120.160">
    <property type="entry name" value="HPT domain"/>
    <property type="match status" value="1"/>
</dbReference>